<dbReference type="CDD" id="cd05569">
    <property type="entry name" value="PTS_IIB_fructose"/>
    <property type="match status" value="1"/>
</dbReference>
<dbReference type="InterPro" id="IPR003352">
    <property type="entry name" value="PTS_EIIC"/>
</dbReference>
<dbReference type="PROSITE" id="PS51094">
    <property type="entry name" value="PTS_EIIA_TYPE_2"/>
    <property type="match status" value="1"/>
</dbReference>
<dbReference type="NCBIfam" id="TIGR00829">
    <property type="entry name" value="FRU"/>
    <property type="match status" value="1"/>
</dbReference>
<dbReference type="SUPFAM" id="SSF52794">
    <property type="entry name" value="PTS system IIB component-like"/>
    <property type="match status" value="1"/>
</dbReference>
<evidence type="ECO:0000259" key="13">
    <source>
        <dbReference type="PROSITE" id="PS51099"/>
    </source>
</evidence>
<keyword evidence="2" id="KW-0813">Transport</keyword>
<dbReference type="InterPro" id="IPR050864">
    <property type="entry name" value="Bacterial_PTS_Sugar_Transport"/>
</dbReference>
<dbReference type="Gene3D" id="3.40.50.2300">
    <property type="match status" value="1"/>
</dbReference>
<dbReference type="AlphaFoldDB" id="A0A2K8KGU7"/>
<keyword evidence="10 11" id="KW-0472">Membrane</keyword>
<proteinExistence type="predicted"/>
<feature type="domain" description="PTS EIIC type-2" evidence="14">
    <location>
        <begin position="294"/>
        <end position="655"/>
    </location>
</feature>
<organism evidence="15 16">
    <name type="scientific">Spiroplasma clarkii</name>
    <dbReference type="NCBI Taxonomy" id="2139"/>
    <lineage>
        <taxon>Bacteria</taxon>
        <taxon>Bacillati</taxon>
        <taxon>Mycoplasmatota</taxon>
        <taxon>Mollicutes</taxon>
        <taxon>Entomoplasmatales</taxon>
        <taxon>Spiroplasmataceae</taxon>
        <taxon>Spiroplasma</taxon>
    </lineage>
</organism>
<protein>
    <submittedName>
        <fullName evidence="15">PTS system, 2-O-A-mannosyl-D-glycerate-specific IIA component</fullName>
    </submittedName>
</protein>
<dbReference type="Gene3D" id="3.40.930.10">
    <property type="entry name" value="Mannitol-specific EII, Chain A"/>
    <property type="match status" value="1"/>
</dbReference>
<reference evidence="15 16" key="1">
    <citation type="submission" date="2017-11" db="EMBL/GenBank/DDBJ databases">
        <title>Complete genome sequence of Spiroplasma clarkii CN-5 (DSM 19994).</title>
        <authorList>
            <person name="Tsai Y.-M."/>
            <person name="Chang A."/>
            <person name="Lo W.-S."/>
            <person name="Kuo C.-H."/>
        </authorList>
    </citation>
    <scope>NUCLEOTIDE SEQUENCE [LARGE SCALE GENOMIC DNA]</scope>
    <source>
        <strain evidence="15 16">CN-5</strain>
    </source>
</reference>
<evidence type="ECO:0000259" key="12">
    <source>
        <dbReference type="PROSITE" id="PS51094"/>
    </source>
</evidence>
<dbReference type="Pfam" id="PF02302">
    <property type="entry name" value="PTS_IIB"/>
    <property type="match status" value="1"/>
</dbReference>
<evidence type="ECO:0000256" key="2">
    <source>
        <dbReference type="ARBA" id="ARBA00022448"/>
    </source>
</evidence>
<dbReference type="GO" id="GO:0005351">
    <property type="term" value="F:carbohydrate:proton symporter activity"/>
    <property type="evidence" value="ECO:0007669"/>
    <property type="project" value="InterPro"/>
</dbReference>
<keyword evidence="6" id="KW-0808">Transferase</keyword>
<evidence type="ECO:0000256" key="3">
    <source>
        <dbReference type="ARBA" id="ARBA00022475"/>
    </source>
</evidence>
<dbReference type="GO" id="GO:0090563">
    <property type="term" value="F:protein-phosphocysteine-sugar phosphotransferase activity"/>
    <property type="evidence" value="ECO:0007669"/>
    <property type="project" value="TreeGrafter"/>
</dbReference>
<keyword evidence="5" id="KW-0762">Sugar transport</keyword>
<gene>
    <name evidence="15" type="primary">mngA</name>
    <name evidence="15" type="ORF">SCLAR_v1c05910</name>
</gene>
<feature type="domain" description="PTS EIIA type-2" evidence="12">
    <location>
        <begin position="5"/>
        <end position="149"/>
    </location>
</feature>
<feature type="domain" description="PTS EIIB type-2" evidence="13">
    <location>
        <begin position="163"/>
        <end position="259"/>
    </location>
</feature>
<dbReference type="InterPro" id="IPR003353">
    <property type="entry name" value="PTS_IIB_fruc"/>
</dbReference>
<comment type="subcellular location">
    <subcellularLocation>
        <location evidence="1">Cell inner membrane</location>
        <topology evidence="1">Multi-pass membrane protein</topology>
    </subcellularLocation>
</comment>
<dbReference type="InterPro" id="IPR013014">
    <property type="entry name" value="PTS_EIIC_2"/>
</dbReference>
<dbReference type="SUPFAM" id="SSF55804">
    <property type="entry name" value="Phoshotransferase/anion transport protein"/>
    <property type="match status" value="1"/>
</dbReference>
<evidence type="ECO:0000313" key="16">
    <source>
        <dbReference type="Proteomes" id="UP000231179"/>
    </source>
</evidence>
<dbReference type="PROSITE" id="PS51104">
    <property type="entry name" value="PTS_EIIC_TYPE_2"/>
    <property type="match status" value="1"/>
</dbReference>
<keyword evidence="8 11" id="KW-0812">Transmembrane</keyword>
<dbReference type="InterPro" id="IPR036095">
    <property type="entry name" value="PTS_EIIB-like_sf"/>
</dbReference>
<keyword evidence="4" id="KW-0597">Phosphoprotein</keyword>
<evidence type="ECO:0000256" key="5">
    <source>
        <dbReference type="ARBA" id="ARBA00022597"/>
    </source>
</evidence>
<evidence type="ECO:0000313" key="15">
    <source>
        <dbReference type="EMBL" id="ATX70910.1"/>
    </source>
</evidence>
<dbReference type="Pfam" id="PF00359">
    <property type="entry name" value="PTS_EIIA_2"/>
    <property type="match status" value="1"/>
</dbReference>
<dbReference type="PANTHER" id="PTHR30505">
    <property type="entry name" value="FRUCTOSE-LIKE PERMEASE"/>
    <property type="match status" value="1"/>
</dbReference>
<evidence type="ECO:0000256" key="10">
    <source>
        <dbReference type="ARBA" id="ARBA00023136"/>
    </source>
</evidence>
<feature type="transmembrane region" description="Helical" evidence="11">
    <location>
        <begin position="634"/>
        <end position="658"/>
    </location>
</feature>
<evidence type="ECO:0000256" key="11">
    <source>
        <dbReference type="SAM" id="Phobius"/>
    </source>
</evidence>
<dbReference type="PANTHER" id="PTHR30505:SF28">
    <property type="entry name" value="PTS SYSTEM 2-O-ALPHA-MANNOSYL-D-GLYCERATE-SPECIFIC EIIABC COMPONENT"/>
    <property type="match status" value="1"/>
</dbReference>
<dbReference type="Pfam" id="PF02378">
    <property type="entry name" value="PTS_EIIC"/>
    <property type="match status" value="1"/>
</dbReference>
<dbReference type="GO" id="GO:0022877">
    <property type="term" value="F:protein-N(PI)-phosphohistidine-fructose phosphotransferase system transporter activity"/>
    <property type="evidence" value="ECO:0007669"/>
    <property type="project" value="InterPro"/>
</dbReference>
<dbReference type="GO" id="GO:0009401">
    <property type="term" value="P:phosphoenolpyruvate-dependent sugar phosphotransferase system"/>
    <property type="evidence" value="ECO:0007669"/>
    <property type="project" value="UniProtKB-KW"/>
</dbReference>
<feature type="transmembrane region" description="Helical" evidence="11">
    <location>
        <begin position="346"/>
        <end position="363"/>
    </location>
</feature>
<evidence type="ECO:0000256" key="7">
    <source>
        <dbReference type="ARBA" id="ARBA00022683"/>
    </source>
</evidence>
<evidence type="ECO:0000256" key="9">
    <source>
        <dbReference type="ARBA" id="ARBA00022989"/>
    </source>
</evidence>
<dbReference type="GO" id="GO:0005886">
    <property type="term" value="C:plasma membrane"/>
    <property type="evidence" value="ECO:0007669"/>
    <property type="project" value="UniProtKB-SubCell"/>
</dbReference>
<dbReference type="CDD" id="cd00211">
    <property type="entry name" value="PTS_IIA_fru"/>
    <property type="match status" value="1"/>
</dbReference>
<sequence length="697" mass="74791">MIDQNILNKDCVILDSQSQTKDQALLELAELGVKFKVVKKSQNLFEGFLKRESEFSTGLESGFAIPHAKISEIKKPMIFIVRYGSEIEWGTLDNSKVKVAIALMIPQNSNSEHLALMSNISQRLLAAEVKKILKTSSDPQEIIEALSVVEVATQATQNYEGYLIAITGCPAGVAHTYMAAKKIEDFAKSKNWKVKVEKQGAAGFEDKLTSEDIVNANVLLVAADINPGEMERFTEIPIVKTSVAEPIHDMTKIWKQLLSAKREVANQQFQEIAKTTQKEKFNFKVAFRKQTKTLKNSILTGISYVVPIIVAGTTIVALITIINQIFGQETVATNANWLNKLSDVSGGALSILLAPVLAGYIAYAMADKPGLFPGFLSGLACNAVSYSKMVDGTETTIVGGLGFLGGLIAGIISGYLMLAAKKWVKSKKFQGVLTWFVYPVFGSLIVMCIILFVIGTPLALLISLIFDGLTKLQTTNVSFLVGLIVGMLCVIDLGGPFNKVAWAFSFASFTQAFDGNTVVNASLLAPYTAFWAAGIGTGWTTALVSILCKKIITKEEQEAGKISWIMSSLGITEGSIPMMLADPFRVIPSFMVGGAVSGALSYALNLGSTITGGGFITVAGVISTSGALSVGVAILLFIVIALIGCAISTGMIVGLKLLHLNPKAEAKVGRILAQVFTLGIINVKFKKEKAKVTEVKV</sequence>
<accession>A0A2K8KGU7</accession>
<feature type="transmembrane region" description="Helical" evidence="11">
    <location>
        <begin position="432"/>
        <end position="465"/>
    </location>
</feature>
<keyword evidence="16" id="KW-1185">Reference proteome</keyword>
<dbReference type="InterPro" id="IPR016152">
    <property type="entry name" value="PTrfase/Anion_transptr"/>
</dbReference>
<feature type="transmembrane region" description="Helical" evidence="11">
    <location>
        <begin position="401"/>
        <end position="420"/>
    </location>
</feature>
<feature type="transmembrane region" description="Helical" evidence="11">
    <location>
        <begin position="477"/>
        <end position="494"/>
    </location>
</feature>
<evidence type="ECO:0000256" key="6">
    <source>
        <dbReference type="ARBA" id="ARBA00022679"/>
    </source>
</evidence>
<evidence type="ECO:0000256" key="1">
    <source>
        <dbReference type="ARBA" id="ARBA00004429"/>
    </source>
</evidence>
<dbReference type="InterPro" id="IPR002178">
    <property type="entry name" value="PTS_EIIA_type-2_dom"/>
</dbReference>
<dbReference type="NCBIfam" id="TIGR01427">
    <property type="entry name" value="PTS_IIC_fructo"/>
    <property type="match status" value="1"/>
</dbReference>
<evidence type="ECO:0000256" key="8">
    <source>
        <dbReference type="ARBA" id="ARBA00022692"/>
    </source>
</evidence>
<dbReference type="PROSITE" id="PS51099">
    <property type="entry name" value="PTS_EIIB_TYPE_2"/>
    <property type="match status" value="1"/>
</dbReference>
<evidence type="ECO:0000256" key="4">
    <source>
        <dbReference type="ARBA" id="ARBA00022553"/>
    </source>
</evidence>
<feature type="transmembrane region" description="Helical" evidence="11">
    <location>
        <begin position="610"/>
        <end position="628"/>
    </location>
</feature>
<dbReference type="RefSeq" id="WP_100254462.1">
    <property type="nucleotide sequence ID" value="NZ_CP024870.1"/>
</dbReference>
<feature type="transmembrane region" description="Helical" evidence="11">
    <location>
        <begin position="298"/>
        <end position="326"/>
    </location>
</feature>
<dbReference type="EMBL" id="CP024870">
    <property type="protein sequence ID" value="ATX70910.1"/>
    <property type="molecule type" value="Genomic_DNA"/>
</dbReference>
<name>A0A2K8KGU7_9MOLU</name>
<keyword evidence="7" id="KW-0598">Phosphotransferase system</keyword>
<dbReference type="InterPro" id="IPR013011">
    <property type="entry name" value="PTS_EIIB_2"/>
</dbReference>
<feature type="transmembrane region" description="Helical" evidence="11">
    <location>
        <begin position="529"/>
        <end position="548"/>
    </location>
</feature>
<keyword evidence="3" id="KW-1003">Cell membrane</keyword>
<dbReference type="InterPro" id="IPR003501">
    <property type="entry name" value="PTS_EIIB_2/3"/>
</dbReference>
<dbReference type="Proteomes" id="UP000231179">
    <property type="component" value="Chromosome"/>
</dbReference>
<evidence type="ECO:0000259" key="14">
    <source>
        <dbReference type="PROSITE" id="PS51104"/>
    </source>
</evidence>
<dbReference type="InterPro" id="IPR006327">
    <property type="entry name" value="PTS_IIC_fruc"/>
</dbReference>
<keyword evidence="9 11" id="KW-1133">Transmembrane helix</keyword>